<protein>
    <submittedName>
        <fullName evidence="2">ROK family protein</fullName>
    </submittedName>
</protein>
<evidence type="ECO:0000313" key="3">
    <source>
        <dbReference type="Proteomes" id="UP000769780"/>
    </source>
</evidence>
<comment type="similarity">
    <text evidence="1">Belongs to the ROK (NagC/XylR) family.</text>
</comment>
<sequence length="100" mass="11632">MKEGREITLEQVHKILENDWDILLEIEKFGYFLGVGLPNIFNTFNPDSIILRSDLIESNPIILKSIKKAVTKRESRYISLKDEIFISQLNKYAGPSELHR</sequence>
<accession>A0ABS7KB62</accession>
<dbReference type="InterPro" id="IPR043129">
    <property type="entry name" value="ATPase_NBD"/>
</dbReference>
<dbReference type="Pfam" id="PF00480">
    <property type="entry name" value="ROK"/>
    <property type="match status" value="1"/>
</dbReference>
<proteinExistence type="inferred from homology"/>
<dbReference type="SUPFAM" id="SSF53067">
    <property type="entry name" value="Actin-like ATPase domain"/>
    <property type="match status" value="1"/>
</dbReference>
<dbReference type="InterPro" id="IPR000600">
    <property type="entry name" value="ROK"/>
</dbReference>
<organism evidence="2 3">
    <name type="scientific">Mesobacillus maritimus</name>
    <dbReference type="NCBI Taxonomy" id="1643336"/>
    <lineage>
        <taxon>Bacteria</taxon>
        <taxon>Bacillati</taxon>
        <taxon>Bacillota</taxon>
        <taxon>Bacilli</taxon>
        <taxon>Bacillales</taxon>
        <taxon>Bacillaceae</taxon>
        <taxon>Mesobacillus</taxon>
    </lineage>
</organism>
<evidence type="ECO:0000256" key="1">
    <source>
        <dbReference type="ARBA" id="ARBA00006479"/>
    </source>
</evidence>
<gene>
    <name evidence="2" type="ORF">H0185_21370</name>
</gene>
<comment type="caution">
    <text evidence="2">The sequence shown here is derived from an EMBL/GenBank/DDBJ whole genome shotgun (WGS) entry which is preliminary data.</text>
</comment>
<name>A0ABS7KB62_9BACI</name>
<keyword evidence="3" id="KW-1185">Reference proteome</keyword>
<dbReference type="EMBL" id="JACWFH010000035">
    <property type="protein sequence ID" value="MBY0099320.1"/>
    <property type="molecule type" value="Genomic_DNA"/>
</dbReference>
<reference evidence="2 3" key="1">
    <citation type="submission" date="2020-07" db="EMBL/GenBank/DDBJ databases">
        <title>Fungal Genomes of the International Space Station.</title>
        <authorList>
            <person name="Seuylemezian A."/>
            <person name="Singh N.K."/>
            <person name="Wood J."/>
            <person name="Venkateswaran K."/>
        </authorList>
    </citation>
    <scope>NUCLEOTIDE SEQUENCE [LARGE SCALE GENOMIC DNA]</scope>
    <source>
        <strain evidence="2 3">PL-B2</strain>
    </source>
</reference>
<dbReference type="Proteomes" id="UP000769780">
    <property type="component" value="Unassembled WGS sequence"/>
</dbReference>
<dbReference type="Gene3D" id="3.30.420.40">
    <property type="match status" value="1"/>
</dbReference>
<evidence type="ECO:0000313" key="2">
    <source>
        <dbReference type="EMBL" id="MBY0099320.1"/>
    </source>
</evidence>